<gene>
    <name evidence="2" type="ORF">ALC60_12794</name>
</gene>
<dbReference type="Proteomes" id="UP000075809">
    <property type="component" value="Unassembled WGS sequence"/>
</dbReference>
<name>A0A151WKF8_9HYME</name>
<evidence type="ECO:0000313" key="3">
    <source>
        <dbReference type="Proteomes" id="UP000075809"/>
    </source>
</evidence>
<dbReference type="STRING" id="64791.A0A151WKF8"/>
<dbReference type="EMBL" id="KQ983027">
    <property type="protein sequence ID" value="KYQ48165.1"/>
    <property type="molecule type" value="Genomic_DNA"/>
</dbReference>
<reference evidence="2 3" key="1">
    <citation type="submission" date="2015-09" db="EMBL/GenBank/DDBJ databases">
        <title>Trachymyrmex zeteki WGS genome.</title>
        <authorList>
            <person name="Nygaard S."/>
            <person name="Hu H."/>
            <person name="Boomsma J."/>
            <person name="Zhang G."/>
        </authorList>
    </citation>
    <scope>NUCLEOTIDE SEQUENCE [LARGE SCALE GENOMIC DNA]</scope>
    <source>
        <strain evidence="2">Tzet28-1</strain>
        <tissue evidence="2">Whole body</tissue>
    </source>
</reference>
<feature type="region of interest" description="Disordered" evidence="1">
    <location>
        <begin position="107"/>
        <end position="135"/>
    </location>
</feature>
<keyword evidence="3" id="KW-1185">Reference proteome</keyword>
<accession>A0A151WKF8</accession>
<protein>
    <submittedName>
        <fullName evidence="2">Uncharacterized protein</fullName>
    </submittedName>
</protein>
<proteinExistence type="predicted"/>
<dbReference type="AlphaFoldDB" id="A0A151WKF8"/>
<feature type="compositionally biased region" description="Polar residues" evidence="1">
    <location>
        <begin position="126"/>
        <end position="135"/>
    </location>
</feature>
<evidence type="ECO:0000256" key="1">
    <source>
        <dbReference type="SAM" id="MobiDB-lite"/>
    </source>
</evidence>
<sequence>MFSTNMRLKDNVQVRELIDNEWTRLFDEERDDLRMEAKEKIAKIQDENRKTFNKKRKELRRYADGDLVAIKRTQSGPGLKFRSKFLGPYQLIHIMRNDRYVVEKIGDQEGPQRTSTAADFMKPWLPQSTTDSEEE</sequence>
<evidence type="ECO:0000313" key="2">
    <source>
        <dbReference type="EMBL" id="KYQ48165.1"/>
    </source>
</evidence>
<organism evidence="2 3">
    <name type="scientific">Mycetomoellerius zeteki</name>
    <dbReference type="NCBI Taxonomy" id="64791"/>
    <lineage>
        <taxon>Eukaryota</taxon>
        <taxon>Metazoa</taxon>
        <taxon>Ecdysozoa</taxon>
        <taxon>Arthropoda</taxon>
        <taxon>Hexapoda</taxon>
        <taxon>Insecta</taxon>
        <taxon>Pterygota</taxon>
        <taxon>Neoptera</taxon>
        <taxon>Endopterygota</taxon>
        <taxon>Hymenoptera</taxon>
        <taxon>Apocrita</taxon>
        <taxon>Aculeata</taxon>
        <taxon>Formicoidea</taxon>
        <taxon>Formicidae</taxon>
        <taxon>Myrmicinae</taxon>
        <taxon>Mycetomoellerius</taxon>
    </lineage>
</organism>